<dbReference type="InterPro" id="IPR036412">
    <property type="entry name" value="HAD-like_sf"/>
</dbReference>
<dbReference type="EMBL" id="JBHSXN010000002">
    <property type="protein sequence ID" value="MFC6953899.1"/>
    <property type="molecule type" value="Genomic_DNA"/>
</dbReference>
<dbReference type="SFLD" id="SFLDG01129">
    <property type="entry name" value="C1.5:_HAD__Beta-PGM__Phosphata"/>
    <property type="match status" value="1"/>
</dbReference>
<keyword evidence="4 6" id="KW-0378">Hydrolase</keyword>
<evidence type="ECO:0000256" key="1">
    <source>
        <dbReference type="ARBA" id="ARBA00001946"/>
    </source>
</evidence>
<evidence type="ECO:0000313" key="7">
    <source>
        <dbReference type="Proteomes" id="UP001596395"/>
    </source>
</evidence>
<dbReference type="GO" id="GO:0046872">
    <property type="term" value="F:metal ion binding"/>
    <property type="evidence" value="ECO:0007669"/>
    <property type="project" value="UniProtKB-KW"/>
</dbReference>
<keyword evidence="7" id="KW-1185">Reference proteome</keyword>
<dbReference type="AlphaFoldDB" id="A0ABD5VEN3"/>
<reference evidence="6 7" key="1">
    <citation type="journal article" date="2019" name="Int. J. Syst. Evol. Microbiol.">
        <title>The Global Catalogue of Microorganisms (GCM) 10K type strain sequencing project: providing services to taxonomists for standard genome sequencing and annotation.</title>
        <authorList>
            <consortium name="The Broad Institute Genomics Platform"/>
            <consortium name="The Broad Institute Genome Sequencing Center for Infectious Disease"/>
            <person name="Wu L."/>
            <person name="Ma J."/>
        </authorList>
    </citation>
    <scope>NUCLEOTIDE SEQUENCE [LARGE SCALE GENOMIC DNA]</scope>
    <source>
        <strain evidence="6 7">GX26</strain>
    </source>
</reference>
<dbReference type="NCBIfam" id="TIGR01509">
    <property type="entry name" value="HAD-SF-IA-v3"/>
    <property type="match status" value="1"/>
</dbReference>
<dbReference type="GO" id="GO:0016787">
    <property type="term" value="F:hydrolase activity"/>
    <property type="evidence" value="ECO:0007669"/>
    <property type="project" value="UniProtKB-KW"/>
</dbReference>
<evidence type="ECO:0000256" key="2">
    <source>
        <dbReference type="ARBA" id="ARBA00007958"/>
    </source>
</evidence>
<dbReference type="Gene3D" id="3.40.50.1000">
    <property type="entry name" value="HAD superfamily/HAD-like"/>
    <property type="match status" value="1"/>
</dbReference>
<dbReference type="SUPFAM" id="SSF56784">
    <property type="entry name" value="HAD-like"/>
    <property type="match status" value="1"/>
</dbReference>
<dbReference type="InterPro" id="IPR006439">
    <property type="entry name" value="HAD-SF_hydro_IA"/>
</dbReference>
<dbReference type="GO" id="GO:0044281">
    <property type="term" value="P:small molecule metabolic process"/>
    <property type="evidence" value="ECO:0007669"/>
    <property type="project" value="UniProtKB-ARBA"/>
</dbReference>
<dbReference type="EC" id="3.1.3.-" evidence="6"/>
<accession>A0ABD5VEN3</accession>
<dbReference type="InterPro" id="IPR023214">
    <property type="entry name" value="HAD_sf"/>
</dbReference>
<dbReference type="Gene3D" id="1.20.120.710">
    <property type="entry name" value="Haloacid dehalogenase hydrolase-like domain"/>
    <property type="match status" value="1"/>
</dbReference>
<evidence type="ECO:0000256" key="3">
    <source>
        <dbReference type="ARBA" id="ARBA00022723"/>
    </source>
</evidence>
<dbReference type="NCBIfam" id="TIGR01549">
    <property type="entry name" value="HAD-SF-IA-v1"/>
    <property type="match status" value="1"/>
</dbReference>
<gene>
    <name evidence="6" type="ORF">ACFQGB_13585</name>
</gene>
<organism evidence="6 7">
    <name type="scientific">Halorubellus litoreus</name>
    <dbReference type="NCBI Taxonomy" id="755308"/>
    <lineage>
        <taxon>Archaea</taxon>
        <taxon>Methanobacteriati</taxon>
        <taxon>Methanobacteriota</taxon>
        <taxon>Stenosarchaea group</taxon>
        <taxon>Halobacteria</taxon>
        <taxon>Halobacteriales</taxon>
        <taxon>Halorubellaceae</taxon>
        <taxon>Halorubellus</taxon>
    </lineage>
</organism>
<name>A0ABD5VEN3_9EURY</name>
<keyword evidence="5" id="KW-0460">Magnesium</keyword>
<comment type="similarity">
    <text evidence="2">Belongs to the HAD-like hydrolase superfamily.</text>
</comment>
<protein>
    <submittedName>
        <fullName evidence="6">HAD family hydrolase</fullName>
        <ecNumber evidence="6">3.1.3.-</ecNumber>
    </submittedName>
</protein>
<dbReference type="Pfam" id="PF00702">
    <property type="entry name" value="Hydrolase"/>
    <property type="match status" value="1"/>
</dbReference>
<dbReference type="PANTHER" id="PTHR46470:SF2">
    <property type="entry name" value="GLYCERALDEHYDE 3-PHOSPHATE PHOSPHATASE"/>
    <property type="match status" value="1"/>
</dbReference>
<comment type="caution">
    <text evidence="6">The sequence shown here is derived from an EMBL/GenBank/DDBJ whole genome shotgun (WGS) entry which is preliminary data.</text>
</comment>
<dbReference type="PANTHER" id="PTHR46470">
    <property type="entry name" value="N-ACYLNEURAMINATE-9-PHOSPHATASE"/>
    <property type="match status" value="1"/>
</dbReference>
<evidence type="ECO:0000313" key="6">
    <source>
        <dbReference type="EMBL" id="MFC6953899.1"/>
    </source>
</evidence>
<sequence>MTTAVDAVLFDLDDTLCEYRRTSAELLHESFDAVDVDPFFDVEEYYAAYERVVNDDDDHDGMRELRELCFADLADEYGYSRDLAYAMADHFAESRDHTDVDPLPGAEAAVEALAADHALGVVTNGAPEMQAEKLSALDFADRFQTVVYAGYDAPAKPEPDAYHAALAELDVTADRAVHVGNSLRTDVPGAHNAGVRSAWLHDGTPEPDPEPHYTVERLDDLATPPWSV</sequence>
<dbReference type="InterPro" id="IPR051400">
    <property type="entry name" value="HAD-like_hydrolase"/>
</dbReference>
<comment type="cofactor">
    <cofactor evidence="1">
        <name>Mg(2+)</name>
        <dbReference type="ChEBI" id="CHEBI:18420"/>
    </cofactor>
</comment>
<evidence type="ECO:0000256" key="4">
    <source>
        <dbReference type="ARBA" id="ARBA00022801"/>
    </source>
</evidence>
<proteinExistence type="inferred from homology"/>
<evidence type="ECO:0000256" key="5">
    <source>
        <dbReference type="ARBA" id="ARBA00022842"/>
    </source>
</evidence>
<dbReference type="SFLD" id="SFLDS00003">
    <property type="entry name" value="Haloacid_Dehalogenase"/>
    <property type="match status" value="1"/>
</dbReference>
<dbReference type="Proteomes" id="UP001596395">
    <property type="component" value="Unassembled WGS sequence"/>
</dbReference>
<dbReference type="RefSeq" id="WP_336350848.1">
    <property type="nucleotide sequence ID" value="NZ_JAZAQL010000002.1"/>
</dbReference>
<keyword evidence="3" id="KW-0479">Metal-binding</keyword>